<organism evidence="1 2">
    <name type="scientific">Mucilaginibacter arboris</name>
    <dbReference type="NCBI Taxonomy" id="2682090"/>
    <lineage>
        <taxon>Bacteria</taxon>
        <taxon>Pseudomonadati</taxon>
        <taxon>Bacteroidota</taxon>
        <taxon>Sphingobacteriia</taxon>
        <taxon>Sphingobacteriales</taxon>
        <taxon>Sphingobacteriaceae</taxon>
        <taxon>Mucilaginibacter</taxon>
    </lineage>
</organism>
<keyword evidence="2" id="KW-1185">Reference proteome</keyword>
<name>A0A7K1STE9_9SPHI</name>
<dbReference type="Proteomes" id="UP000462014">
    <property type="component" value="Unassembled WGS sequence"/>
</dbReference>
<comment type="caution">
    <text evidence="1">The sequence shown here is derived from an EMBL/GenBank/DDBJ whole genome shotgun (WGS) entry which is preliminary data.</text>
</comment>
<reference evidence="1 2" key="1">
    <citation type="submission" date="2019-12" db="EMBL/GenBank/DDBJ databases">
        <title>Mucilaginibacter sp. HMF7410 genome sequencing and assembly.</title>
        <authorList>
            <person name="Kang H."/>
            <person name="Cha I."/>
            <person name="Kim H."/>
            <person name="Joh K."/>
        </authorList>
    </citation>
    <scope>NUCLEOTIDE SEQUENCE [LARGE SCALE GENOMIC DNA]</scope>
    <source>
        <strain evidence="1 2">HMF7410</strain>
    </source>
</reference>
<gene>
    <name evidence="1" type="ORF">GO621_02375</name>
</gene>
<evidence type="ECO:0000313" key="1">
    <source>
        <dbReference type="EMBL" id="MVN20380.1"/>
    </source>
</evidence>
<dbReference type="EMBL" id="WPIK01000002">
    <property type="protein sequence ID" value="MVN20380.1"/>
    <property type="molecule type" value="Genomic_DNA"/>
</dbReference>
<accession>A0A7K1STE9</accession>
<dbReference type="RefSeq" id="WP_157563846.1">
    <property type="nucleotide sequence ID" value="NZ_WPIK01000002.1"/>
</dbReference>
<dbReference type="AlphaFoldDB" id="A0A7K1STE9"/>
<sequence length="122" mass="14280">MFFKPSPLRHQIIRLMMENPVPYRNTDIRGFYLILCTTLFFKKYKSVILNELYYKGLIELRGDINLFIRAKTVSDIKCLNISASLTAKGMAYYRLYIQEAGPELELSLPLETQQKPKLSILR</sequence>
<protein>
    <submittedName>
        <fullName evidence="1">Uncharacterized protein</fullName>
    </submittedName>
</protein>
<proteinExistence type="predicted"/>
<evidence type="ECO:0000313" key="2">
    <source>
        <dbReference type="Proteomes" id="UP000462014"/>
    </source>
</evidence>